<dbReference type="Proteomes" id="UP000282971">
    <property type="component" value="Unassembled WGS sequence"/>
</dbReference>
<dbReference type="AlphaFoldDB" id="A0A437M649"/>
<comment type="caution">
    <text evidence="3">The sequence shown here is derived from an EMBL/GenBank/DDBJ whole genome shotgun (WGS) entry which is preliminary data.</text>
</comment>
<feature type="domain" description="Amidohydrolase-related" evidence="2">
    <location>
        <begin position="32"/>
        <end position="404"/>
    </location>
</feature>
<keyword evidence="4" id="KW-1185">Reference proteome</keyword>
<name>A0A437M649_9SPHN</name>
<dbReference type="Gene3D" id="3.20.20.140">
    <property type="entry name" value="Metal-dependent hydrolases"/>
    <property type="match status" value="1"/>
</dbReference>
<keyword evidence="3" id="KW-0378">Hydrolase</keyword>
<dbReference type="SUPFAM" id="SSF51556">
    <property type="entry name" value="Metallo-dependent hydrolases"/>
    <property type="match status" value="1"/>
</dbReference>
<dbReference type="InterPro" id="IPR032466">
    <property type="entry name" value="Metal_Hydrolase"/>
</dbReference>
<gene>
    <name evidence="3" type="ORF">EOD43_04755</name>
</gene>
<dbReference type="GO" id="GO:0019748">
    <property type="term" value="P:secondary metabolic process"/>
    <property type="evidence" value="ECO:0007669"/>
    <property type="project" value="TreeGrafter"/>
</dbReference>
<reference evidence="3 4" key="1">
    <citation type="submission" date="2019-01" db="EMBL/GenBank/DDBJ databases">
        <authorList>
            <person name="Chen W.-M."/>
        </authorList>
    </citation>
    <scope>NUCLEOTIDE SEQUENCE [LARGE SCALE GENOMIC DNA]</scope>
    <source>
        <strain evidence="3 4">CCP-7</strain>
    </source>
</reference>
<keyword evidence="1" id="KW-0456">Lyase</keyword>
<dbReference type="GO" id="GO:0016831">
    <property type="term" value="F:carboxy-lyase activity"/>
    <property type="evidence" value="ECO:0007669"/>
    <property type="project" value="InterPro"/>
</dbReference>
<evidence type="ECO:0000259" key="2">
    <source>
        <dbReference type="Pfam" id="PF04909"/>
    </source>
</evidence>
<dbReference type="InterPro" id="IPR032465">
    <property type="entry name" value="ACMSD"/>
</dbReference>
<organism evidence="3 4">
    <name type="scientific">Sphingomonas crocodyli</name>
    <dbReference type="NCBI Taxonomy" id="1979270"/>
    <lineage>
        <taxon>Bacteria</taxon>
        <taxon>Pseudomonadati</taxon>
        <taxon>Pseudomonadota</taxon>
        <taxon>Alphaproteobacteria</taxon>
        <taxon>Sphingomonadales</taxon>
        <taxon>Sphingomonadaceae</taxon>
        <taxon>Sphingomonas</taxon>
    </lineage>
</organism>
<dbReference type="OrthoDB" id="9799024at2"/>
<proteinExistence type="predicted"/>
<evidence type="ECO:0000313" key="4">
    <source>
        <dbReference type="Proteomes" id="UP000282971"/>
    </source>
</evidence>
<dbReference type="InterPro" id="IPR006680">
    <property type="entry name" value="Amidohydro-rel"/>
</dbReference>
<sequence>MESLTAGPARSKDRARNRAFGREQVAGLELIDADAHVNPPPTFWDDYLPAAFKDRGPKIEEGAAGEAHDWVVFEGSRKPLNLMSSTVAQGREFKPVGRKSDIQAGSWEPAARLQDMQKDGVGRAVLFGGGPLGALDNDLYIASFDAYNRWLADFCAYDAKRLVGVAYLPMQDIDQSIAMLKDAAKRGLKAVNIPAFPQSKKGTAGGGFAAQVLALSGDPDGDLQYDNPEFDRFWQACVDHDMAITIHLGARVARPQMTRFLPNLVMSKLCMAEPISIMIFGGVFDRFPTLRFGSIESGVGWMSWMAKYMDDIYDNQRHWLQLELKERPSFYMDQNVYGSFIRDPVGVLNRHLPGGKNIMWSTDYPHSETTWPDSLAVMAKQFGGLTEAEYRPIVHDNAMRFFGLGA</sequence>
<evidence type="ECO:0000256" key="1">
    <source>
        <dbReference type="ARBA" id="ARBA00023239"/>
    </source>
</evidence>
<protein>
    <submittedName>
        <fullName evidence="3">Amidohydrolase</fullName>
    </submittedName>
</protein>
<dbReference type="GO" id="GO:0016787">
    <property type="term" value="F:hydrolase activity"/>
    <property type="evidence" value="ECO:0007669"/>
    <property type="project" value="UniProtKB-KW"/>
</dbReference>
<dbReference type="GO" id="GO:0005737">
    <property type="term" value="C:cytoplasm"/>
    <property type="evidence" value="ECO:0007669"/>
    <property type="project" value="TreeGrafter"/>
</dbReference>
<dbReference type="PANTHER" id="PTHR21240:SF28">
    <property type="entry name" value="ISO-OROTATE DECARBOXYLASE (EUROFUNG)"/>
    <property type="match status" value="1"/>
</dbReference>
<evidence type="ECO:0000313" key="3">
    <source>
        <dbReference type="EMBL" id="RVT93200.1"/>
    </source>
</evidence>
<dbReference type="EMBL" id="SACN01000001">
    <property type="protein sequence ID" value="RVT93200.1"/>
    <property type="molecule type" value="Genomic_DNA"/>
</dbReference>
<dbReference type="PANTHER" id="PTHR21240">
    <property type="entry name" value="2-AMINO-3-CARBOXYLMUCONATE-6-SEMIALDEHYDE DECARBOXYLASE"/>
    <property type="match status" value="1"/>
</dbReference>
<dbReference type="Pfam" id="PF04909">
    <property type="entry name" value="Amidohydro_2"/>
    <property type="match status" value="1"/>
</dbReference>
<accession>A0A437M649</accession>